<reference evidence="24" key="1">
    <citation type="submission" date="2015-05" db="EMBL/GenBank/DDBJ databases">
        <authorList>
            <person name="Fogelqvist Johan"/>
        </authorList>
    </citation>
    <scope>NUCLEOTIDE SEQUENCE [LARGE SCALE GENOMIC DNA]</scope>
</reference>
<comment type="subcellular location">
    <subcellularLocation>
        <location evidence="1">Membrane</location>
        <topology evidence="1">Multi-pass membrane protein</topology>
    </subcellularLocation>
</comment>
<dbReference type="Gene3D" id="3.40.50.2020">
    <property type="match status" value="2"/>
</dbReference>
<dbReference type="NCBIfam" id="NF002320">
    <property type="entry name" value="PRK01259.1"/>
    <property type="match status" value="1"/>
</dbReference>
<keyword evidence="13 19" id="KW-0460">Magnesium</keyword>
<evidence type="ECO:0000256" key="18">
    <source>
        <dbReference type="RuleBase" id="RU004324"/>
    </source>
</evidence>
<comment type="similarity">
    <text evidence="3">Belongs to the protein kinase superfamily. CMGC Ser/Thr protein kinase family. GSK-3 subfamily.</text>
</comment>
<evidence type="ECO:0000256" key="11">
    <source>
        <dbReference type="ARBA" id="ARBA00022777"/>
    </source>
</evidence>
<dbReference type="SMART" id="SM00220">
    <property type="entry name" value="S_TKc"/>
    <property type="match status" value="1"/>
</dbReference>
<evidence type="ECO:0000256" key="6">
    <source>
        <dbReference type="ARBA" id="ARBA00022679"/>
    </source>
</evidence>
<dbReference type="SMART" id="SM01400">
    <property type="entry name" value="Pribosyltran_N"/>
    <property type="match status" value="1"/>
</dbReference>
<dbReference type="Gene3D" id="1.10.510.10">
    <property type="entry name" value="Transferase(Phosphotransferase) domain 1"/>
    <property type="match status" value="1"/>
</dbReference>
<evidence type="ECO:0000256" key="14">
    <source>
        <dbReference type="ARBA" id="ARBA00022989"/>
    </source>
</evidence>
<feature type="transmembrane region" description="Helical" evidence="21">
    <location>
        <begin position="176"/>
        <end position="195"/>
    </location>
</feature>
<keyword evidence="8 19" id="KW-0479">Metal-binding</keyword>
<dbReference type="InterPro" id="IPR039192">
    <property type="entry name" value="STKc_GSK3"/>
</dbReference>
<dbReference type="GO" id="GO:0004749">
    <property type="term" value="F:ribose phosphate diphosphokinase activity"/>
    <property type="evidence" value="ECO:0007669"/>
    <property type="project" value="UniProtKB-EC"/>
</dbReference>
<comment type="catalytic activity">
    <reaction evidence="17 19">
        <text>D-ribose 5-phosphate + ATP = 5-phospho-alpha-D-ribose 1-diphosphate + AMP + H(+)</text>
        <dbReference type="Rhea" id="RHEA:15609"/>
        <dbReference type="ChEBI" id="CHEBI:15378"/>
        <dbReference type="ChEBI" id="CHEBI:30616"/>
        <dbReference type="ChEBI" id="CHEBI:58017"/>
        <dbReference type="ChEBI" id="CHEBI:78346"/>
        <dbReference type="ChEBI" id="CHEBI:456215"/>
        <dbReference type="EC" id="2.7.6.1"/>
    </reaction>
</comment>
<evidence type="ECO:0000256" key="21">
    <source>
        <dbReference type="SAM" id="Phobius"/>
    </source>
</evidence>
<feature type="domain" description="Protein kinase" evidence="22">
    <location>
        <begin position="496"/>
        <end position="781"/>
    </location>
</feature>
<evidence type="ECO:0000256" key="15">
    <source>
        <dbReference type="ARBA" id="ARBA00023016"/>
    </source>
</evidence>
<dbReference type="EC" id="2.7.6.1" evidence="19"/>
<evidence type="ECO:0000256" key="7">
    <source>
        <dbReference type="ARBA" id="ARBA00022692"/>
    </source>
</evidence>
<dbReference type="GO" id="GO:0030154">
    <property type="term" value="P:cell differentiation"/>
    <property type="evidence" value="ECO:0007669"/>
    <property type="project" value="TreeGrafter"/>
</dbReference>
<dbReference type="SUPFAM" id="SSF56112">
    <property type="entry name" value="Protein kinase-like (PK-like)"/>
    <property type="match status" value="1"/>
</dbReference>
<dbReference type="GO" id="GO:0007165">
    <property type="term" value="P:signal transduction"/>
    <property type="evidence" value="ECO:0007669"/>
    <property type="project" value="TreeGrafter"/>
</dbReference>
<dbReference type="Pfam" id="PF00156">
    <property type="entry name" value="Pribosyltran"/>
    <property type="match status" value="1"/>
</dbReference>
<dbReference type="SUPFAM" id="SSF53271">
    <property type="entry name" value="PRTase-like"/>
    <property type="match status" value="1"/>
</dbReference>
<organism evidence="23 24">
    <name type="scientific">Verticillium longisporum</name>
    <name type="common">Verticillium dahliae var. longisporum</name>
    <dbReference type="NCBI Taxonomy" id="100787"/>
    <lineage>
        <taxon>Eukaryota</taxon>
        <taxon>Fungi</taxon>
        <taxon>Dikarya</taxon>
        <taxon>Ascomycota</taxon>
        <taxon>Pezizomycotina</taxon>
        <taxon>Sordariomycetes</taxon>
        <taxon>Hypocreomycetidae</taxon>
        <taxon>Glomerellales</taxon>
        <taxon>Plectosphaerellaceae</taxon>
        <taxon>Verticillium</taxon>
    </lineage>
</organism>
<dbReference type="GO" id="GO:0009165">
    <property type="term" value="P:nucleotide biosynthetic process"/>
    <property type="evidence" value="ECO:0007669"/>
    <property type="project" value="UniProtKB-KW"/>
</dbReference>
<evidence type="ECO:0000256" key="8">
    <source>
        <dbReference type="ARBA" id="ARBA00022723"/>
    </source>
</evidence>
<dbReference type="InterPro" id="IPR029099">
    <property type="entry name" value="Pribosyltran_N"/>
</dbReference>
<evidence type="ECO:0000313" key="23">
    <source>
        <dbReference type="EMBL" id="CRK41113.1"/>
    </source>
</evidence>
<dbReference type="EMBL" id="CVQI01032385">
    <property type="protein sequence ID" value="CRK41113.1"/>
    <property type="molecule type" value="Genomic_DNA"/>
</dbReference>
<feature type="compositionally biased region" description="Polar residues" evidence="20">
    <location>
        <begin position="51"/>
        <end position="66"/>
    </location>
</feature>
<evidence type="ECO:0000256" key="1">
    <source>
        <dbReference type="ARBA" id="ARBA00004141"/>
    </source>
</evidence>
<comment type="similarity">
    <text evidence="4 18">Belongs to the ribose-phosphate pyrophosphokinase family.</text>
</comment>
<keyword evidence="9 18" id="KW-0545">Nucleotide biosynthesis</keyword>
<dbReference type="PROSITE" id="PS00108">
    <property type="entry name" value="PROTEIN_KINASE_ST"/>
    <property type="match status" value="1"/>
</dbReference>
<dbReference type="InterPro" id="IPR050591">
    <property type="entry name" value="GSK-3"/>
</dbReference>
<dbReference type="PANTHER" id="PTHR24057:SF0">
    <property type="entry name" value="PROTEIN KINASE SHAGGY-RELATED"/>
    <property type="match status" value="1"/>
</dbReference>
<sequence>MEEERLWKFRKPEWLNSAWSRNAGVYAAGGLFSLAFYVMLDSAVWSKTLNGSDTHLSHPRNTTTGSRHPAISNKPITEQPHNITADSRTHAYPASLRAERRLVSATHRANRPSPNSPKMEEERLWKFRKPEWLNSAWSRNAGVYAAGGLFSLAFYVMLDSAVWSKTLNGSDTHVTFFDWLPLLFSSLGMLIINSVEKTRLSADSFSYSGNGVAWKARVVLFLGFAALAGGMAGGVTVFVLKFAVRGVAMPALSMGVENVVANALVMLSSVVLWVSQNMEDEYSYNLSLLGIEVANTTSLQYSNQETRVIIGESVRDEDVFILQSTAPGEVNDGLMELFIMISACRSASARRITIILPNFPYGRQDKKDKSRAPISAKLMAKMLEVSGCNHVITMDLHASQIQGFFNVPVDNLYAEPSILHWIRKNLDVENTVIVSPDAGGAKRATSIADRLNTAFALIHKERPRPNVVGRMVLVGDVQDKVAIIVDDMADTCGTLAKAAATLNEHGARQVFAIVTHGILSGNAIETINQSCLSGVVVTNTVPLGDKVERCPKLKVIDVSATLAEKDEVYLNLVQEFVPETVYRASRFFNKMKTTMPNLEVKLYIYQLFRALAYIHSQGICHRDIKPQNLLLDPTSGILKLCDFGSAKILVENEPNVSYICSRYYRAPELIFGATNYTTKIDVWSTGCVMAELMLGQPLFPGESGIDQLVEIIKVLGTPTREQIRTMNPNYMEHKFPQIKPHPFAKVFRKADAHAIDLIARLLEYTPTERQSAVDAMVHPFFDELRDPSTKLPDSRHQTGTVRDLPPLFDFTRHELSIRPDLNAQLVPAHIRPILVSKGLDIDSFTPLTKQEMLAKLD</sequence>
<keyword evidence="7 21" id="KW-0812">Transmembrane</keyword>
<dbReference type="GO" id="GO:0009156">
    <property type="term" value="P:ribonucleoside monophosphate biosynthetic process"/>
    <property type="evidence" value="ECO:0007669"/>
    <property type="project" value="InterPro"/>
</dbReference>
<dbReference type="GO" id="GO:0006015">
    <property type="term" value="P:5-phosphoribose 1-diphosphate biosynthetic process"/>
    <property type="evidence" value="ECO:0007669"/>
    <property type="project" value="UniProtKB-ARBA"/>
</dbReference>
<dbReference type="GO" id="GO:0002189">
    <property type="term" value="C:ribose phosphate diphosphokinase complex"/>
    <property type="evidence" value="ECO:0007669"/>
    <property type="project" value="UniProtKB-ARBA"/>
</dbReference>
<accession>A0A0G4N3R2</accession>
<proteinExistence type="inferred from homology"/>
<evidence type="ECO:0000256" key="9">
    <source>
        <dbReference type="ARBA" id="ARBA00022727"/>
    </source>
</evidence>
<keyword evidence="10" id="KW-0547">Nucleotide-binding</keyword>
<keyword evidence="11 19" id="KW-0418">Kinase</keyword>
<keyword evidence="12" id="KW-0067">ATP-binding</keyword>
<dbReference type="Pfam" id="PF00069">
    <property type="entry name" value="Pkinase"/>
    <property type="match status" value="1"/>
</dbReference>
<evidence type="ECO:0000256" key="20">
    <source>
        <dbReference type="SAM" id="MobiDB-lite"/>
    </source>
</evidence>
<evidence type="ECO:0000256" key="5">
    <source>
        <dbReference type="ARBA" id="ARBA00022527"/>
    </source>
</evidence>
<feature type="transmembrane region" description="Helical" evidence="21">
    <location>
        <begin position="216"/>
        <end position="239"/>
    </location>
</feature>
<dbReference type="InterPro" id="IPR007919">
    <property type="entry name" value="UPF0220"/>
</dbReference>
<dbReference type="CDD" id="cd06223">
    <property type="entry name" value="PRTases_typeI"/>
    <property type="match status" value="1"/>
</dbReference>
<dbReference type="InterPro" id="IPR029057">
    <property type="entry name" value="PRTase-like"/>
</dbReference>
<dbReference type="Pfam" id="PF13793">
    <property type="entry name" value="Pribosyltran_N"/>
    <property type="match status" value="1"/>
</dbReference>
<dbReference type="AlphaFoldDB" id="A0A0G4N3R2"/>
<dbReference type="PANTHER" id="PTHR24057">
    <property type="entry name" value="GLYCOGEN SYNTHASE KINASE-3 ALPHA"/>
    <property type="match status" value="1"/>
</dbReference>
<name>A0A0G4N3R2_VERLO</name>
<feature type="transmembrane region" description="Helical" evidence="21">
    <location>
        <begin position="136"/>
        <end position="156"/>
    </location>
</feature>
<dbReference type="Pfam" id="PF05255">
    <property type="entry name" value="UPF0220"/>
    <property type="match status" value="2"/>
</dbReference>
<feature type="transmembrane region" description="Helical" evidence="21">
    <location>
        <begin position="23"/>
        <end position="40"/>
    </location>
</feature>
<dbReference type="GO" id="GO:0005524">
    <property type="term" value="F:ATP binding"/>
    <property type="evidence" value="ECO:0007669"/>
    <property type="project" value="UniProtKB-KW"/>
</dbReference>
<dbReference type="InterPro" id="IPR000719">
    <property type="entry name" value="Prot_kinase_dom"/>
</dbReference>
<dbReference type="Proteomes" id="UP000045706">
    <property type="component" value="Unassembled WGS sequence"/>
</dbReference>
<evidence type="ECO:0000313" key="24">
    <source>
        <dbReference type="Proteomes" id="UP000045706"/>
    </source>
</evidence>
<keyword evidence="14 21" id="KW-1133">Transmembrane helix</keyword>
<dbReference type="InterPro" id="IPR000842">
    <property type="entry name" value="PRib_PP_synth_CS"/>
</dbReference>
<dbReference type="PROSITE" id="PS00114">
    <property type="entry name" value="PRPP_SYNTHASE"/>
    <property type="match status" value="1"/>
</dbReference>
<dbReference type="GO" id="GO:0016020">
    <property type="term" value="C:membrane"/>
    <property type="evidence" value="ECO:0007669"/>
    <property type="project" value="UniProtKB-SubCell"/>
</dbReference>
<protein>
    <recommendedName>
        <fullName evidence="19">Ribose-phosphate pyrophosphokinase</fullName>
        <ecNumber evidence="19">2.7.6.1</ecNumber>
    </recommendedName>
</protein>
<evidence type="ECO:0000259" key="22">
    <source>
        <dbReference type="PROSITE" id="PS50011"/>
    </source>
</evidence>
<keyword evidence="6" id="KW-0808">Transferase</keyword>
<dbReference type="GO" id="GO:0005634">
    <property type="term" value="C:nucleus"/>
    <property type="evidence" value="ECO:0007669"/>
    <property type="project" value="TreeGrafter"/>
</dbReference>
<feature type="region of interest" description="Disordered" evidence="20">
    <location>
        <begin position="51"/>
        <end position="89"/>
    </location>
</feature>
<dbReference type="NCBIfam" id="TIGR01251">
    <property type="entry name" value="ribP_PPkin"/>
    <property type="match status" value="1"/>
</dbReference>
<keyword evidence="5" id="KW-0723">Serine/threonine-protein kinase</keyword>
<keyword evidence="15" id="KW-0346">Stress response</keyword>
<evidence type="ECO:0000256" key="2">
    <source>
        <dbReference type="ARBA" id="ARBA00005335"/>
    </source>
</evidence>
<dbReference type="GO" id="GO:0005737">
    <property type="term" value="C:cytoplasm"/>
    <property type="evidence" value="ECO:0007669"/>
    <property type="project" value="TreeGrafter"/>
</dbReference>
<dbReference type="CDD" id="cd14137">
    <property type="entry name" value="STKc_GSK3"/>
    <property type="match status" value="1"/>
</dbReference>
<dbReference type="InterPro" id="IPR005946">
    <property type="entry name" value="Rib-P_diPkinase"/>
</dbReference>
<evidence type="ECO:0000256" key="10">
    <source>
        <dbReference type="ARBA" id="ARBA00022741"/>
    </source>
</evidence>
<evidence type="ECO:0000256" key="12">
    <source>
        <dbReference type="ARBA" id="ARBA00022840"/>
    </source>
</evidence>
<dbReference type="GO" id="GO:0004674">
    <property type="term" value="F:protein serine/threonine kinase activity"/>
    <property type="evidence" value="ECO:0007669"/>
    <property type="project" value="UniProtKB-KW"/>
</dbReference>
<gene>
    <name evidence="23" type="ORF">BN1723_005049</name>
</gene>
<dbReference type="PROSITE" id="PS50011">
    <property type="entry name" value="PROTEIN_KINASE_DOM"/>
    <property type="match status" value="1"/>
</dbReference>
<evidence type="ECO:0000256" key="17">
    <source>
        <dbReference type="ARBA" id="ARBA00049535"/>
    </source>
</evidence>
<keyword evidence="16 21" id="KW-0472">Membrane</keyword>
<dbReference type="InterPro" id="IPR000836">
    <property type="entry name" value="PRTase_dom"/>
</dbReference>
<feature type="compositionally biased region" description="Polar residues" evidence="20">
    <location>
        <begin position="74"/>
        <end position="86"/>
    </location>
</feature>
<dbReference type="GO" id="GO:0004712">
    <property type="term" value="F:protein serine/threonine/tyrosine kinase activity"/>
    <property type="evidence" value="ECO:0007669"/>
    <property type="project" value="TreeGrafter"/>
</dbReference>
<dbReference type="InterPro" id="IPR011009">
    <property type="entry name" value="Kinase-like_dom_sf"/>
</dbReference>
<evidence type="ECO:0000256" key="19">
    <source>
        <dbReference type="RuleBase" id="RU004325"/>
    </source>
</evidence>
<evidence type="ECO:0000256" key="4">
    <source>
        <dbReference type="ARBA" id="ARBA00006478"/>
    </source>
</evidence>
<dbReference type="FunFam" id="1.10.510.10:FF:000082">
    <property type="entry name" value="Shaggy-related protein kinase kappa"/>
    <property type="match status" value="1"/>
</dbReference>
<comment type="similarity">
    <text evidence="2">Belongs to the UPF0220 family.</text>
</comment>
<evidence type="ECO:0000256" key="3">
    <source>
        <dbReference type="ARBA" id="ARBA00005527"/>
    </source>
</evidence>
<dbReference type="FunFam" id="3.40.50.2020:FF:000005">
    <property type="entry name" value="Ribose-phosphate pyrophosphokinase 1"/>
    <property type="match status" value="1"/>
</dbReference>
<evidence type="ECO:0000256" key="16">
    <source>
        <dbReference type="ARBA" id="ARBA00023136"/>
    </source>
</evidence>
<dbReference type="InterPro" id="IPR008271">
    <property type="entry name" value="Ser/Thr_kinase_AS"/>
</dbReference>
<evidence type="ECO:0000256" key="13">
    <source>
        <dbReference type="ARBA" id="ARBA00022842"/>
    </source>
</evidence>
<dbReference type="GO" id="GO:0000287">
    <property type="term" value="F:magnesium ion binding"/>
    <property type="evidence" value="ECO:0007669"/>
    <property type="project" value="InterPro"/>
</dbReference>